<name>A0ABC8SPE4_9AQUA</name>
<reference evidence="1 2" key="1">
    <citation type="submission" date="2024-02" db="EMBL/GenBank/DDBJ databases">
        <authorList>
            <person name="Vignale AGUSTIN F."/>
            <person name="Sosa J E."/>
            <person name="Modenutti C."/>
        </authorList>
    </citation>
    <scope>NUCLEOTIDE SEQUENCE [LARGE SCALE GENOMIC DNA]</scope>
</reference>
<dbReference type="AlphaFoldDB" id="A0ABC8SPE4"/>
<dbReference type="EMBL" id="CAUOFW020003292">
    <property type="protein sequence ID" value="CAK9159066.1"/>
    <property type="molecule type" value="Genomic_DNA"/>
</dbReference>
<evidence type="ECO:0000313" key="1">
    <source>
        <dbReference type="EMBL" id="CAK9159066.1"/>
    </source>
</evidence>
<protein>
    <submittedName>
        <fullName evidence="1">Uncharacterized protein</fullName>
    </submittedName>
</protein>
<comment type="caution">
    <text evidence="1">The sequence shown here is derived from an EMBL/GenBank/DDBJ whole genome shotgun (WGS) entry which is preliminary data.</text>
</comment>
<keyword evidence="2" id="KW-1185">Reference proteome</keyword>
<dbReference type="Proteomes" id="UP001642360">
    <property type="component" value="Unassembled WGS sequence"/>
</dbReference>
<evidence type="ECO:0000313" key="2">
    <source>
        <dbReference type="Proteomes" id="UP001642360"/>
    </source>
</evidence>
<organism evidence="1 2">
    <name type="scientific">Ilex paraguariensis</name>
    <name type="common">yerba mate</name>
    <dbReference type="NCBI Taxonomy" id="185542"/>
    <lineage>
        <taxon>Eukaryota</taxon>
        <taxon>Viridiplantae</taxon>
        <taxon>Streptophyta</taxon>
        <taxon>Embryophyta</taxon>
        <taxon>Tracheophyta</taxon>
        <taxon>Spermatophyta</taxon>
        <taxon>Magnoliopsida</taxon>
        <taxon>eudicotyledons</taxon>
        <taxon>Gunneridae</taxon>
        <taxon>Pentapetalae</taxon>
        <taxon>asterids</taxon>
        <taxon>campanulids</taxon>
        <taxon>Aquifoliales</taxon>
        <taxon>Aquifoliaceae</taxon>
        <taxon>Ilex</taxon>
    </lineage>
</organism>
<gene>
    <name evidence="1" type="ORF">ILEXP_LOCUS27744</name>
</gene>
<accession>A0ABC8SPE4</accession>
<proteinExistence type="predicted"/>
<sequence>MKRPNIETHTLDKVSKKALAISISASTLLLIAKAAFSIWSVQSLHYCNLFLASIDNPFGGTFGFGSHHSSSCLIEALPPNIPNGYSSQLSTSRTIIPRSTYQNSISQNPSRILINIASSFFRARRFIYKSDCGLVAVTSYVPHPRNCCMEDTSSTMESLTHKSHSISLHHIALFCGANGTTPWLPKYSGYHFK</sequence>